<dbReference type="InterPro" id="IPR000504">
    <property type="entry name" value="RRM_dom"/>
</dbReference>
<dbReference type="OrthoDB" id="439808at2759"/>
<feature type="non-terminal residue" evidence="3">
    <location>
        <position position="1"/>
    </location>
</feature>
<dbReference type="SMART" id="SM00360">
    <property type="entry name" value="RRM"/>
    <property type="match status" value="1"/>
</dbReference>
<evidence type="ECO:0000259" key="2">
    <source>
        <dbReference type="PROSITE" id="PS50102"/>
    </source>
</evidence>
<dbReference type="InterPro" id="IPR012677">
    <property type="entry name" value="Nucleotide-bd_a/b_plait_sf"/>
</dbReference>
<evidence type="ECO:0000256" key="1">
    <source>
        <dbReference type="PROSITE-ProRule" id="PRU00176"/>
    </source>
</evidence>
<dbReference type="InterPro" id="IPR035979">
    <property type="entry name" value="RBD_domain_sf"/>
</dbReference>
<dbReference type="AlphaFoldDB" id="A0A3N4M1U9"/>
<dbReference type="Pfam" id="PF00076">
    <property type="entry name" value="RRM_1"/>
    <property type="match status" value="1"/>
</dbReference>
<dbReference type="Gene3D" id="3.30.70.330">
    <property type="match status" value="1"/>
</dbReference>
<protein>
    <submittedName>
        <fullName evidence="3">RNA-binding domain-containing protein</fullName>
    </submittedName>
</protein>
<dbReference type="InterPro" id="IPR050441">
    <property type="entry name" value="RBM"/>
</dbReference>
<sequence>PRDPSNLYIKNLDDCCIATTMDLKLAFGHYGQIASAFLATYPNGTSKGFGFVAFVNPTDAVAAKEQLDGIILGRKRVFVTFAERKEERTQRLKELF</sequence>
<dbReference type="PROSITE" id="PS50102">
    <property type="entry name" value="RRM"/>
    <property type="match status" value="1"/>
</dbReference>
<feature type="domain" description="RRM" evidence="2">
    <location>
        <begin position="5"/>
        <end position="84"/>
    </location>
</feature>
<reference evidence="3 4" key="1">
    <citation type="journal article" date="2018" name="Nat. Ecol. Evol.">
        <title>Pezizomycetes genomes reveal the molecular basis of ectomycorrhizal truffle lifestyle.</title>
        <authorList>
            <person name="Murat C."/>
            <person name="Payen T."/>
            <person name="Noel B."/>
            <person name="Kuo A."/>
            <person name="Morin E."/>
            <person name="Chen J."/>
            <person name="Kohler A."/>
            <person name="Krizsan K."/>
            <person name="Balestrini R."/>
            <person name="Da Silva C."/>
            <person name="Montanini B."/>
            <person name="Hainaut M."/>
            <person name="Levati E."/>
            <person name="Barry K.W."/>
            <person name="Belfiori B."/>
            <person name="Cichocki N."/>
            <person name="Clum A."/>
            <person name="Dockter R.B."/>
            <person name="Fauchery L."/>
            <person name="Guy J."/>
            <person name="Iotti M."/>
            <person name="Le Tacon F."/>
            <person name="Lindquist E.A."/>
            <person name="Lipzen A."/>
            <person name="Malagnac F."/>
            <person name="Mello A."/>
            <person name="Molinier V."/>
            <person name="Miyauchi S."/>
            <person name="Poulain J."/>
            <person name="Riccioni C."/>
            <person name="Rubini A."/>
            <person name="Sitrit Y."/>
            <person name="Splivallo R."/>
            <person name="Traeger S."/>
            <person name="Wang M."/>
            <person name="Zifcakova L."/>
            <person name="Wipf D."/>
            <person name="Zambonelli A."/>
            <person name="Paolocci F."/>
            <person name="Nowrousian M."/>
            <person name="Ottonello S."/>
            <person name="Baldrian P."/>
            <person name="Spatafora J.W."/>
            <person name="Henrissat B."/>
            <person name="Nagy L.G."/>
            <person name="Aury J.M."/>
            <person name="Wincker P."/>
            <person name="Grigoriev I.V."/>
            <person name="Bonfante P."/>
            <person name="Martin F.M."/>
        </authorList>
    </citation>
    <scope>NUCLEOTIDE SEQUENCE [LARGE SCALE GENOMIC DNA]</scope>
    <source>
        <strain evidence="3 4">ATCC MYA-4762</strain>
    </source>
</reference>
<name>A0A3N4M1U9_9PEZI</name>
<dbReference type="SUPFAM" id="SSF54928">
    <property type="entry name" value="RNA-binding domain, RBD"/>
    <property type="match status" value="1"/>
</dbReference>
<evidence type="ECO:0000313" key="3">
    <source>
        <dbReference type="EMBL" id="RPB26931.1"/>
    </source>
</evidence>
<dbReference type="PANTHER" id="PTHR48034">
    <property type="entry name" value="TRANSFORMER-2 SEX-DETERMINING PROTEIN-RELATED"/>
    <property type="match status" value="1"/>
</dbReference>
<proteinExistence type="predicted"/>
<dbReference type="EMBL" id="ML121532">
    <property type="protein sequence ID" value="RPB26931.1"/>
    <property type="molecule type" value="Genomic_DNA"/>
</dbReference>
<gene>
    <name evidence="3" type="ORF">L211DRAFT_775075</name>
</gene>
<keyword evidence="1" id="KW-0694">RNA-binding</keyword>
<dbReference type="STRING" id="1051890.A0A3N4M1U9"/>
<keyword evidence="4" id="KW-1185">Reference proteome</keyword>
<accession>A0A3N4M1U9</accession>
<evidence type="ECO:0000313" key="4">
    <source>
        <dbReference type="Proteomes" id="UP000267821"/>
    </source>
</evidence>
<dbReference type="GO" id="GO:0003723">
    <property type="term" value="F:RNA binding"/>
    <property type="evidence" value="ECO:0007669"/>
    <property type="project" value="UniProtKB-UniRule"/>
</dbReference>
<dbReference type="InParanoid" id="A0A3N4M1U9"/>
<feature type="non-terminal residue" evidence="3">
    <location>
        <position position="96"/>
    </location>
</feature>
<dbReference type="Proteomes" id="UP000267821">
    <property type="component" value="Unassembled WGS sequence"/>
</dbReference>
<organism evidence="3 4">
    <name type="scientific">Terfezia boudieri ATCC MYA-4762</name>
    <dbReference type="NCBI Taxonomy" id="1051890"/>
    <lineage>
        <taxon>Eukaryota</taxon>
        <taxon>Fungi</taxon>
        <taxon>Dikarya</taxon>
        <taxon>Ascomycota</taxon>
        <taxon>Pezizomycotina</taxon>
        <taxon>Pezizomycetes</taxon>
        <taxon>Pezizales</taxon>
        <taxon>Pezizaceae</taxon>
        <taxon>Terfezia</taxon>
    </lineage>
</organism>